<dbReference type="PANTHER" id="PTHR43678:SF1">
    <property type="entry name" value="BETA-N-ACETYLHEXOSAMINIDASE"/>
    <property type="match status" value="1"/>
</dbReference>
<proteinExistence type="inferred from homology"/>
<dbReference type="PANTHER" id="PTHR43678">
    <property type="entry name" value="PUTATIVE (AFU_ORTHOLOGUE AFUA_2G00640)-RELATED"/>
    <property type="match status" value="1"/>
</dbReference>
<keyword evidence="2" id="KW-0378">Hydrolase</keyword>
<dbReference type="InterPro" id="IPR036439">
    <property type="entry name" value="Dockerin_dom_sf"/>
</dbReference>
<dbReference type="Gene3D" id="1.20.1270.90">
    <property type="entry name" value="AF1782-like"/>
    <property type="match status" value="1"/>
</dbReference>
<dbReference type="SUPFAM" id="SSF49785">
    <property type="entry name" value="Galactose-binding domain-like"/>
    <property type="match status" value="1"/>
</dbReference>
<evidence type="ECO:0000313" key="6">
    <source>
        <dbReference type="EMBL" id="NOV00567.1"/>
    </source>
</evidence>
<dbReference type="SUPFAM" id="SSF63446">
    <property type="entry name" value="Type I dockerin domain"/>
    <property type="match status" value="1"/>
</dbReference>
<dbReference type="RefSeq" id="WP_171683400.1">
    <property type="nucleotide sequence ID" value="NZ_WHNZ01000020.1"/>
</dbReference>
<protein>
    <recommendedName>
        <fullName evidence="8">Beta-N-acetylhexosaminidase</fullName>
    </recommendedName>
</protein>
<dbReference type="Gene3D" id="2.60.40.680">
    <property type="match status" value="1"/>
</dbReference>
<evidence type="ECO:0000259" key="5">
    <source>
        <dbReference type="PROSITE" id="PS51766"/>
    </source>
</evidence>
<dbReference type="InterPro" id="IPR008979">
    <property type="entry name" value="Galactose-bd-like_sf"/>
</dbReference>
<dbReference type="Pfam" id="PF00963">
    <property type="entry name" value="Cohesin"/>
    <property type="match status" value="1"/>
</dbReference>
<dbReference type="Gene3D" id="3.20.20.80">
    <property type="entry name" value="Glycosidases"/>
    <property type="match status" value="1"/>
</dbReference>
<evidence type="ECO:0000256" key="1">
    <source>
        <dbReference type="ARBA" id="ARBA00006285"/>
    </source>
</evidence>
<reference evidence="6 7" key="1">
    <citation type="submission" date="2019-10" db="EMBL/GenBank/DDBJ databases">
        <title>Description of Paenibacillus pedi sp. nov.</title>
        <authorList>
            <person name="Carlier A."/>
            <person name="Qi S."/>
        </authorList>
    </citation>
    <scope>NUCLEOTIDE SEQUENCE [LARGE SCALE GENOMIC DNA]</scope>
    <source>
        <strain evidence="6 7">LMG 31457</strain>
    </source>
</reference>
<dbReference type="Gene3D" id="2.60.120.260">
    <property type="entry name" value="Galactose-binding domain-like"/>
    <property type="match status" value="1"/>
</dbReference>
<sequence>VPGVKMLSAGALDIRDTNTVQFVLDLMDEYLDGPDPVIKSKKFHIGTDEYDKAYSEQMRAYTDKLIKYVNGKGYETRLWGSLGTKGFNGTTPVTNEATMNLWAPYWSDVKEMYAAGYDIVNTVGGWLYIVPGSNAGYSDRMNLGNLYDNFNVNNFSPARNAGNGTAIMPIAHPQTKGAEFAIWNDMTSFGGGFSDFDIFDRMRSAVAITAEKTWYGEKTEGQTANQFVRRVEALYNAAGGANPGRYVESVGDVIAKYTFDQLEAGYALDSSPNKYPAKVVNGTLAEGTSKKGIAVNGDGYISLPFKSVGFPYSVSFDVRLSEIPSNTEIFSGKDGTLYANFNGTGKLGFKRGEAGIFYEFLFDYKLPVGEWVNIAIVQELTYKTGSSDSNTSKSKLYVNGEYVGEAASIKAPKNNIRYSTSFVLPTEKIMNQAKGWIDNLVIYNRSLAAGEIEQRENLALRKPTATSSVYPGKPWTGDKAVDGIDGEADSRWSSKRATGTGSNEDNGQYGTKEQWISVDLGNYYSLSDVYISWEAAYAKVFKLQGSLDGVTYFDMKEIMGFNGGAITIRGIGDMPTRYIRVYAIEPYNASYGYSIYEIKAYGELAIATTELEEKITAAKQRLEETTEGTGHGQFPEPARAALQASIIAVQALIDGGEATQEQIDVAVMALNDAIEAYNAAEIGNASASSVLSGPSAVQSGGIFEIHYGVKYAAHPFTAQDIYIQYDADVLKYTGAQSLDPNLSIVGEQEMAPGRLRFIIASMGGEHAIGGDRPDLLKLTFEAKNVLDDTAALIEVAKAIVGDTLGDEFAAGPASHSIAVKKLIKPGVEGDVNGDGRVSIGDLALVAAHYGKTKESPDWETIKAADVNGDGVIDLEDLVRIARFIVQ</sequence>
<dbReference type="SUPFAM" id="SSF49899">
    <property type="entry name" value="Concanavalin A-like lectins/glucanases"/>
    <property type="match status" value="1"/>
</dbReference>
<feature type="domain" description="F5/8 type C" evidence="4">
    <location>
        <begin position="440"/>
        <end position="603"/>
    </location>
</feature>
<name>A0ABX1ZKE0_9BACL</name>
<dbReference type="CDD" id="cd14254">
    <property type="entry name" value="Dockerin_II"/>
    <property type="match status" value="1"/>
</dbReference>
<dbReference type="InterPro" id="IPR008965">
    <property type="entry name" value="CBM2/CBM3_carb-bd_dom_sf"/>
</dbReference>
<dbReference type="Gene3D" id="2.60.120.200">
    <property type="match status" value="1"/>
</dbReference>
<evidence type="ECO:0008006" key="8">
    <source>
        <dbReference type="Google" id="ProtNLM"/>
    </source>
</evidence>
<dbReference type="Pfam" id="PF13385">
    <property type="entry name" value="Laminin_G_3"/>
    <property type="match status" value="1"/>
</dbReference>
<evidence type="ECO:0000256" key="3">
    <source>
        <dbReference type="SAM" id="MobiDB-lite"/>
    </source>
</evidence>
<feature type="domain" description="Dockerin" evidence="5">
    <location>
        <begin position="824"/>
        <end position="886"/>
    </location>
</feature>
<dbReference type="InterPro" id="IPR000421">
    <property type="entry name" value="FA58C"/>
</dbReference>
<dbReference type="InterPro" id="IPR015883">
    <property type="entry name" value="Glyco_hydro_20_cat"/>
</dbReference>
<comment type="similarity">
    <text evidence="1">Belongs to the glycosyl hydrolase 20 family.</text>
</comment>
<dbReference type="InterPro" id="IPR052764">
    <property type="entry name" value="GH20_Enzymes"/>
</dbReference>
<dbReference type="SUPFAM" id="SSF49384">
    <property type="entry name" value="Carbohydrate-binding domain"/>
    <property type="match status" value="1"/>
</dbReference>
<dbReference type="Gene3D" id="1.10.1330.10">
    <property type="entry name" value="Dockerin domain"/>
    <property type="match status" value="1"/>
</dbReference>
<dbReference type="Pfam" id="PF00754">
    <property type="entry name" value="F5_F8_type_C"/>
    <property type="match status" value="1"/>
</dbReference>
<dbReference type="SUPFAM" id="SSF51445">
    <property type="entry name" value="(Trans)glycosidases"/>
    <property type="match status" value="1"/>
</dbReference>
<dbReference type="Pfam" id="PF00728">
    <property type="entry name" value="Glyco_hydro_20"/>
    <property type="match status" value="1"/>
</dbReference>
<gene>
    <name evidence="6" type="ORF">GC097_11105</name>
</gene>
<evidence type="ECO:0000313" key="7">
    <source>
        <dbReference type="Proteomes" id="UP000618579"/>
    </source>
</evidence>
<dbReference type="EMBL" id="WHNZ01000020">
    <property type="protein sequence ID" value="NOV00567.1"/>
    <property type="molecule type" value="Genomic_DNA"/>
</dbReference>
<dbReference type="InterPro" id="IPR013320">
    <property type="entry name" value="ConA-like_dom_sf"/>
</dbReference>
<dbReference type="InterPro" id="IPR002102">
    <property type="entry name" value="Cohesin_dom"/>
</dbReference>
<feature type="compositionally biased region" description="Polar residues" evidence="3">
    <location>
        <begin position="495"/>
        <end position="508"/>
    </location>
</feature>
<dbReference type="Pfam" id="PF00404">
    <property type="entry name" value="Dockerin_1"/>
    <property type="match status" value="1"/>
</dbReference>
<feature type="non-terminal residue" evidence="6">
    <location>
        <position position="1"/>
    </location>
</feature>
<evidence type="ECO:0000256" key="2">
    <source>
        <dbReference type="ARBA" id="ARBA00022801"/>
    </source>
</evidence>
<dbReference type="PROSITE" id="PS00018">
    <property type="entry name" value="EF_HAND_1"/>
    <property type="match status" value="1"/>
</dbReference>
<comment type="caution">
    <text evidence="6">The sequence shown here is derived from an EMBL/GenBank/DDBJ whole genome shotgun (WGS) entry which is preliminary data.</text>
</comment>
<keyword evidence="7" id="KW-1185">Reference proteome</keyword>
<dbReference type="InterPro" id="IPR002105">
    <property type="entry name" value="Dockerin_1_rpt"/>
</dbReference>
<dbReference type="Proteomes" id="UP000618579">
    <property type="component" value="Unassembled WGS sequence"/>
</dbReference>
<dbReference type="CDD" id="cd08547">
    <property type="entry name" value="Type_II_cohesin"/>
    <property type="match status" value="1"/>
</dbReference>
<organism evidence="6 7">
    <name type="scientific">Paenibacillus planticolens</name>
    <dbReference type="NCBI Taxonomy" id="2654976"/>
    <lineage>
        <taxon>Bacteria</taxon>
        <taxon>Bacillati</taxon>
        <taxon>Bacillota</taxon>
        <taxon>Bacilli</taxon>
        <taxon>Bacillales</taxon>
        <taxon>Paenibacillaceae</taxon>
        <taxon>Paenibacillus</taxon>
    </lineage>
</organism>
<dbReference type="InterPro" id="IPR017853">
    <property type="entry name" value="GH"/>
</dbReference>
<dbReference type="InterPro" id="IPR016134">
    <property type="entry name" value="Dockerin_dom"/>
</dbReference>
<feature type="region of interest" description="Disordered" evidence="3">
    <location>
        <begin position="480"/>
        <end position="508"/>
    </location>
</feature>
<dbReference type="InterPro" id="IPR018247">
    <property type="entry name" value="EF_Hand_1_Ca_BS"/>
</dbReference>
<dbReference type="PROSITE" id="PS00448">
    <property type="entry name" value="CLOS_CELLULOSOME_RPT"/>
    <property type="match status" value="1"/>
</dbReference>
<dbReference type="PROSITE" id="PS50022">
    <property type="entry name" value="FA58C_3"/>
    <property type="match status" value="1"/>
</dbReference>
<accession>A0ABX1ZKE0</accession>
<dbReference type="PROSITE" id="PS51766">
    <property type="entry name" value="DOCKERIN"/>
    <property type="match status" value="1"/>
</dbReference>
<evidence type="ECO:0000259" key="4">
    <source>
        <dbReference type="PROSITE" id="PS50022"/>
    </source>
</evidence>